<keyword evidence="2" id="KW-1185">Reference proteome</keyword>
<reference evidence="1" key="1">
    <citation type="submission" date="2022-08" db="EMBL/GenBank/DDBJ databases">
        <authorList>
            <person name="Kallberg Y."/>
            <person name="Tangrot J."/>
            <person name="Rosling A."/>
        </authorList>
    </citation>
    <scope>NUCLEOTIDE SEQUENCE</scope>
    <source>
        <strain evidence="1">Wild A</strain>
    </source>
</reference>
<evidence type="ECO:0000313" key="1">
    <source>
        <dbReference type="EMBL" id="CAI2192694.1"/>
    </source>
</evidence>
<comment type="caution">
    <text evidence="1">The sequence shown here is derived from an EMBL/GenBank/DDBJ whole genome shotgun (WGS) entry which is preliminary data.</text>
</comment>
<proteinExistence type="predicted"/>
<protein>
    <submittedName>
        <fullName evidence="1">15462_t:CDS:1</fullName>
    </submittedName>
</protein>
<organism evidence="1 2">
    <name type="scientific">Funneliformis geosporum</name>
    <dbReference type="NCBI Taxonomy" id="1117311"/>
    <lineage>
        <taxon>Eukaryota</taxon>
        <taxon>Fungi</taxon>
        <taxon>Fungi incertae sedis</taxon>
        <taxon>Mucoromycota</taxon>
        <taxon>Glomeromycotina</taxon>
        <taxon>Glomeromycetes</taxon>
        <taxon>Glomerales</taxon>
        <taxon>Glomeraceae</taxon>
        <taxon>Funneliformis</taxon>
    </lineage>
</organism>
<feature type="non-terminal residue" evidence="1">
    <location>
        <position position="60"/>
    </location>
</feature>
<accession>A0A9W4T4K2</accession>
<name>A0A9W4T4K2_9GLOM</name>
<evidence type="ECO:0000313" key="2">
    <source>
        <dbReference type="Proteomes" id="UP001153678"/>
    </source>
</evidence>
<dbReference type="Proteomes" id="UP001153678">
    <property type="component" value="Unassembled WGS sequence"/>
</dbReference>
<gene>
    <name evidence="1" type="ORF">FWILDA_LOCUS15705</name>
</gene>
<dbReference type="AlphaFoldDB" id="A0A9W4T4K2"/>
<sequence>MSNLYQKDLFDINDNIILVSQLRSDAKSGDIFEAQVENQPRVANFNFGRLGLEMENVNIT</sequence>
<dbReference type="EMBL" id="CAMKVN010008632">
    <property type="protein sequence ID" value="CAI2192694.1"/>
    <property type="molecule type" value="Genomic_DNA"/>
</dbReference>